<dbReference type="Pfam" id="PF05635">
    <property type="entry name" value="23S_rRNA_IVP"/>
    <property type="match status" value="1"/>
</dbReference>
<name>A0ABX4CUX8_9FLAO</name>
<protein>
    <submittedName>
        <fullName evidence="1">Four helix bundle protein</fullName>
    </submittedName>
</protein>
<reference evidence="1 2" key="1">
    <citation type="submission" date="2016-11" db="EMBL/GenBank/DDBJ databases">
        <title>Whole genomes of Flavobacteriaceae.</title>
        <authorList>
            <person name="Stine C."/>
            <person name="Li C."/>
            <person name="Tadesse D."/>
        </authorList>
    </citation>
    <scope>NUCLEOTIDE SEQUENCE [LARGE SCALE GENOMIC DNA]</scope>
    <source>
        <strain evidence="1 2">CCUG 60112</strain>
    </source>
</reference>
<dbReference type="PANTHER" id="PTHR38471:SF2">
    <property type="entry name" value="FOUR HELIX BUNDLE PROTEIN"/>
    <property type="match status" value="1"/>
</dbReference>
<evidence type="ECO:0000313" key="1">
    <source>
        <dbReference type="EMBL" id="OXB07178.1"/>
    </source>
</evidence>
<evidence type="ECO:0000313" key="2">
    <source>
        <dbReference type="Proteomes" id="UP000198381"/>
    </source>
</evidence>
<dbReference type="EMBL" id="MUHD01000021">
    <property type="protein sequence ID" value="OXB07178.1"/>
    <property type="molecule type" value="Genomic_DNA"/>
</dbReference>
<gene>
    <name evidence="1" type="ORF">B0A81_11950</name>
</gene>
<dbReference type="PIRSF" id="PIRSF035652">
    <property type="entry name" value="CHP02436"/>
    <property type="match status" value="1"/>
</dbReference>
<dbReference type="NCBIfam" id="TIGR02436">
    <property type="entry name" value="four helix bundle protein"/>
    <property type="match status" value="1"/>
</dbReference>
<proteinExistence type="predicted"/>
<accession>A0ABX4CUX8</accession>
<organism evidence="1 2">
    <name type="scientific">Flavobacterium plurextorum</name>
    <dbReference type="NCBI Taxonomy" id="1114867"/>
    <lineage>
        <taxon>Bacteria</taxon>
        <taxon>Pseudomonadati</taxon>
        <taxon>Bacteroidota</taxon>
        <taxon>Flavobacteriia</taxon>
        <taxon>Flavobacteriales</taxon>
        <taxon>Flavobacteriaceae</taxon>
        <taxon>Flavobacterium</taxon>
    </lineage>
</organism>
<keyword evidence="2" id="KW-1185">Reference proteome</keyword>
<dbReference type="Gene3D" id="1.20.1440.60">
    <property type="entry name" value="23S rRNA-intervening sequence"/>
    <property type="match status" value="1"/>
</dbReference>
<dbReference type="Proteomes" id="UP000198381">
    <property type="component" value="Unassembled WGS sequence"/>
</dbReference>
<dbReference type="SUPFAM" id="SSF158446">
    <property type="entry name" value="IVS-encoded protein-like"/>
    <property type="match status" value="1"/>
</dbReference>
<dbReference type="InterPro" id="IPR036583">
    <property type="entry name" value="23S_rRNA_IVS_sf"/>
</dbReference>
<sequence>MKENVIQDKSFDFAVRIVNLYKYLTENKKEYVLSKQVLRSGTSIGANIEESIGGRSDKEFLFKLEISYKEARETIYWLKLLKATDYISVNEFDSIHFEANEICRILAKIILTLKGK</sequence>
<comment type="caution">
    <text evidence="1">The sequence shown here is derived from an EMBL/GenBank/DDBJ whole genome shotgun (WGS) entry which is preliminary data.</text>
</comment>
<dbReference type="PANTHER" id="PTHR38471">
    <property type="entry name" value="FOUR HELIX BUNDLE PROTEIN"/>
    <property type="match status" value="1"/>
</dbReference>
<dbReference type="RefSeq" id="WP_089058247.1">
    <property type="nucleotide sequence ID" value="NZ_JBIPCL010000016.1"/>
</dbReference>
<dbReference type="InterPro" id="IPR012657">
    <property type="entry name" value="23S_rRNA-intervening_sequence"/>
</dbReference>